<proteinExistence type="predicted"/>
<sequence length="99" mass="11172">MLFGKLNQQDSLADNEDTAVAIKLLALLKDATDSVKVILNDYLSELRLTKVITHNNESVIAKIDCLLDELVKIRSDVIMGFVVQVEKVYVEVSIYLYIE</sequence>
<keyword evidence="2" id="KW-1185">Reference proteome</keyword>
<keyword evidence="1" id="KW-0614">Plasmid</keyword>
<evidence type="ECO:0000313" key="2">
    <source>
        <dbReference type="Proteomes" id="UP000185502"/>
    </source>
</evidence>
<name>A0ABM6FVR8_BORAN</name>
<protein>
    <submittedName>
        <fullName evidence="1">Uncharacterized protein</fullName>
    </submittedName>
</protein>
<organism evidence="1 2">
    <name type="scientific">Borrelia anserina Es</name>
    <dbReference type="NCBI Taxonomy" id="1365188"/>
    <lineage>
        <taxon>Bacteria</taxon>
        <taxon>Pseudomonadati</taxon>
        <taxon>Spirochaetota</taxon>
        <taxon>Spirochaetia</taxon>
        <taxon>Spirochaetales</taxon>
        <taxon>Borreliaceae</taxon>
        <taxon>Borrelia</taxon>
    </lineage>
</organism>
<geneLocation type="plasmid" evidence="1 2">
    <name>lpA89</name>
</geneLocation>
<dbReference type="Proteomes" id="UP000185502">
    <property type="component" value="Plasmid lpA89"/>
</dbReference>
<evidence type="ECO:0000313" key="1">
    <source>
        <dbReference type="EMBL" id="APR65342.1"/>
    </source>
</evidence>
<gene>
    <name evidence="1" type="ORF">N187_A23</name>
</gene>
<accession>A0ABM6FVR8</accession>
<dbReference type="RefSeq" id="WP_041178739.1">
    <property type="nucleotide sequence ID" value="NZ_CP014325.1"/>
</dbReference>
<reference evidence="1" key="1">
    <citation type="submission" date="2016-02" db="EMBL/GenBank/DDBJ databases">
        <title>lpA89 plasmid of the avian spirochetosis agent Borrelia anserina Es.</title>
        <authorList>
            <person name="Elbir H."/>
            <person name="Sitlani P."/>
            <person name="Bergstroem S."/>
            <person name="Barbour A.G."/>
        </authorList>
    </citation>
    <scope>NUCLEOTIDE SEQUENCE [LARGE SCALE GENOMIC DNA]</scope>
    <source>
        <strain evidence="1">Es</strain>
        <plasmid evidence="1">lpA89</plasmid>
    </source>
</reference>
<dbReference type="EMBL" id="CP014325">
    <property type="protein sequence ID" value="APR65342.1"/>
    <property type="molecule type" value="Genomic_DNA"/>
</dbReference>